<comment type="caution">
    <text evidence="1">The sequence shown here is derived from an EMBL/GenBank/DDBJ whole genome shotgun (WGS) entry which is preliminary data.</text>
</comment>
<dbReference type="eggNOG" id="ENOG5030ZX7">
    <property type="taxonomic scope" value="Bacteria"/>
</dbReference>
<organism evidence="1 2">
    <name type="scientific">Sphingomonas parapaucimobilis NBRC 15100</name>
    <dbReference type="NCBI Taxonomy" id="1219049"/>
    <lineage>
        <taxon>Bacteria</taxon>
        <taxon>Pseudomonadati</taxon>
        <taxon>Pseudomonadota</taxon>
        <taxon>Alphaproteobacteria</taxon>
        <taxon>Sphingomonadales</taxon>
        <taxon>Sphingomonadaceae</taxon>
        <taxon>Sphingomonas</taxon>
    </lineage>
</organism>
<dbReference type="OrthoDB" id="8454620at2"/>
<reference evidence="1 2" key="1">
    <citation type="submission" date="2014-11" db="EMBL/GenBank/DDBJ databases">
        <title>Whole genome shotgun sequence of Sphingomonas parapaucimobilis NBRC 15100.</title>
        <authorList>
            <person name="Katano-Makiyama Y."/>
            <person name="Hosoyama A."/>
            <person name="Hashimoto M."/>
            <person name="Hosoyama Y."/>
            <person name="Noguchi M."/>
            <person name="Numata M."/>
            <person name="Tsuchikane K."/>
            <person name="Hirakata S."/>
            <person name="Uohara A."/>
            <person name="Shimodaira J."/>
            <person name="Ohji S."/>
            <person name="Ichikawa N."/>
            <person name="Kimura A."/>
            <person name="Yamazoe A."/>
            <person name="Fujita N."/>
        </authorList>
    </citation>
    <scope>NUCLEOTIDE SEQUENCE [LARGE SCALE GENOMIC DNA]</scope>
    <source>
        <strain evidence="1 2">NBRC 15100</strain>
    </source>
</reference>
<gene>
    <name evidence="1" type="ORF">SP5_005_01180</name>
</gene>
<dbReference type="RefSeq" id="WP_042482983.1">
    <property type="nucleotide sequence ID" value="NZ_BBPI01000005.1"/>
</dbReference>
<dbReference type="AlphaFoldDB" id="A0A0A1W2C2"/>
<dbReference type="EMBL" id="BBPI01000005">
    <property type="protein sequence ID" value="GAL99594.1"/>
    <property type="molecule type" value="Genomic_DNA"/>
</dbReference>
<name>A0A0A1W2C2_9SPHN</name>
<sequence>MCTDFPIEPDREARLIYVGQDHAGHWLVQDSAGQLEGRFISRGAAMRYAVEEAEIYHASVAVAQAALTPLVSFDPVAADAPMLSRAA</sequence>
<protein>
    <recommendedName>
        <fullName evidence="3">DUF2188 domain-containing protein</fullName>
    </recommendedName>
</protein>
<accession>A0A0A1W2C2</accession>
<proteinExistence type="predicted"/>
<dbReference type="Proteomes" id="UP000032305">
    <property type="component" value="Unassembled WGS sequence"/>
</dbReference>
<evidence type="ECO:0008006" key="3">
    <source>
        <dbReference type="Google" id="ProtNLM"/>
    </source>
</evidence>
<keyword evidence="2" id="KW-1185">Reference proteome</keyword>
<evidence type="ECO:0000313" key="2">
    <source>
        <dbReference type="Proteomes" id="UP000032305"/>
    </source>
</evidence>
<evidence type="ECO:0000313" key="1">
    <source>
        <dbReference type="EMBL" id="GAL99594.1"/>
    </source>
</evidence>